<sequence length="151" mass="16663">MDVRSLNHLDYDELQAQLQERGLNTSGKKFTLVERLSAALQAEERHDGDAVEESTATCDPYLDPYFFAGPQDPEHKMHRRSRSRSPRKVSSEKAKAQGLRRLAEDICGVGLQASLASLDAAVAAGSVSTKLLTELEAKLSTCITMIEMQQK</sequence>
<feature type="compositionally biased region" description="Basic residues" evidence="1">
    <location>
        <begin position="76"/>
        <end position="87"/>
    </location>
</feature>
<dbReference type="SUPFAM" id="SSF68906">
    <property type="entry name" value="SAP domain"/>
    <property type="match status" value="1"/>
</dbReference>
<dbReference type="SMART" id="SM00513">
    <property type="entry name" value="SAP"/>
    <property type="match status" value="1"/>
</dbReference>
<dbReference type="InterPro" id="IPR036361">
    <property type="entry name" value="SAP_dom_sf"/>
</dbReference>
<evidence type="ECO:0000313" key="4">
    <source>
        <dbReference type="Proteomes" id="UP000604046"/>
    </source>
</evidence>
<comment type="caution">
    <text evidence="3">The sequence shown here is derived from an EMBL/GenBank/DDBJ whole genome shotgun (WGS) entry which is preliminary data.</text>
</comment>
<evidence type="ECO:0000256" key="1">
    <source>
        <dbReference type="SAM" id="MobiDB-lite"/>
    </source>
</evidence>
<dbReference type="AlphaFoldDB" id="A0A812V4R8"/>
<dbReference type="OrthoDB" id="5837849at2759"/>
<dbReference type="InterPro" id="IPR003034">
    <property type="entry name" value="SAP_dom"/>
</dbReference>
<feature type="region of interest" description="Disordered" evidence="1">
    <location>
        <begin position="69"/>
        <end position="95"/>
    </location>
</feature>
<proteinExistence type="predicted"/>
<accession>A0A812V4R8</accession>
<keyword evidence="4" id="KW-1185">Reference proteome</keyword>
<reference evidence="3" key="1">
    <citation type="submission" date="2021-02" db="EMBL/GenBank/DDBJ databases">
        <authorList>
            <person name="Dougan E. K."/>
            <person name="Rhodes N."/>
            <person name="Thang M."/>
            <person name="Chan C."/>
        </authorList>
    </citation>
    <scope>NUCLEOTIDE SEQUENCE</scope>
</reference>
<protein>
    <recommendedName>
        <fullName evidence="2">SAP domain-containing protein</fullName>
    </recommendedName>
</protein>
<gene>
    <name evidence="3" type="ORF">SNAT2548_LOCUS33964</name>
</gene>
<organism evidence="3 4">
    <name type="scientific">Symbiodinium natans</name>
    <dbReference type="NCBI Taxonomy" id="878477"/>
    <lineage>
        <taxon>Eukaryota</taxon>
        <taxon>Sar</taxon>
        <taxon>Alveolata</taxon>
        <taxon>Dinophyceae</taxon>
        <taxon>Suessiales</taxon>
        <taxon>Symbiodiniaceae</taxon>
        <taxon>Symbiodinium</taxon>
    </lineage>
</organism>
<dbReference type="Proteomes" id="UP000604046">
    <property type="component" value="Unassembled WGS sequence"/>
</dbReference>
<dbReference type="EMBL" id="CAJNDS010002786">
    <property type="protein sequence ID" value="CAE7596885.1"/>
    <property type="molecule type" value="Genomic_DNA"/>
</dbReference>
<name>A0A812V4R8_9DINO</name>
<evidence type="ECO:0000259" key="2">
    <source>
        <dbReference type="PROSITE" id="PS50800"/>
    </source>
</evidence>
<dbReference type="PROSITE" id="PS50800">
    <property type="entry name" value="SAP"/>
    <property type="match status" value="1"/>
</dbReference>
<feature type="domain" description="SAP" evidence="2">
    <location>
        <begin position="6"/>
        <end position="40"/>
    </location>
</feature>
<dbReference type="Pfam" id="PF02037">
    <property type="entry name" value="SAP"/>
    <property type="match status" value="1"/>
</dbReference>
<evidence type="ECO:0000313" key="3">
    <source>
        <dbReference type="EMBL" id="CAE7596885.1"/>
    </source>
</evidence>
<dbReference type="Gene3D" id="1.10.720.30">
    <property type="entry name" value="SAP domain"/>
    <property type="match status" value="1"/>
</dbReference>